<feature type="transmembrane region" description="Helical" evidence="1">
    <location>
        <begin position="289"/>
        <end position="309"/>
    </location>
</feature>
<feature type="transmembrane region" description="Helical" evidence="1">
    <location>
        <begin position="227"/>
        <end position="247"/>
    </location>
</feature>
<dbReference type="Proteomes" id="UP001060112">
    <property type="component" value="Chromosome"/>
</dbReference>
<keyword evidence="1" id="KW-1133">Transmembrane helix</keyword>
<organism evidence="2 3">
    <name type="scientific">Allocoprobacillus halotolerans</name>
    <dbReference type="NCBI Taxonomy" id="2944914"/>
    <lineage>
        <taxon>Bacteria</taxon>
        <taxon>Bacillati</taxon>
        <taxon>Bacillota</taxon>
        <taxon>Erysipelotrichia</taxon>
        <taxon>Erysipelotrichales</taxon>
        <taxon>Erysipelotrichaceae</taxon>
        <taxon>Allocoprobacillus</taxon>
    </lineage>
</organism>
<keyword evidence="1" id="KW-0472">Membrane</keyword>
<evidence type="ECO:0000313" key="3">
    <source>
        <dbReference type="Proteomes" id="UP001060112"/>
    </source>
</evidence>
<protein>
    <recommendedName>
        <fullName evidence="4">Glycosyltransferase RgtA/B/C/D-like domain-containing protein</fullName>
    </recommendedName>
</protein>
<feature type="transmembrane region" description="Helical" evidence="1">
    <location>
        <begin position="136"/>
        <end position="152"/>
    </location>
</feature>
<feature type="transmembrane region" description="Helical" evidence="1">
    <location>
        <begin position="344"/>
        <end position="362"/>
    </location>
</feature>
<keyword evidence="3" id="KW-1185">Reference proteome</keyword>
<dbReference type="EMBL" id="CP101620">
    <property type="protein sequence ID" value="UTY38131.1"/>
    <property type="molecule type" value="Genomic_DNA"/>
</dbReference>
<proteinExistence type="predicted"/>
<gene>
    <name evidence="2" type="ORF">NMU03_10565</name>
</gene>
<feature type="transmembrane region" description="Helical" evidence="1">
    <location>
        <begin position="321"/>
        <end position="338"/>
    </location>
</feature>
<feature type="transmembrane region" description="Helical" evidence="1">
    <location>
        <begin position="371"/>
        <end position="389"/>
    </location>
</feature>
<keyword evidence="1" id="KW-0812">Transmembrane</keyword>
<dbReference type="RefSeq" id="WP_290138245.1">
    <property type="nucleotide sequence ID" value="NZ_CP101620.1"/>
</dbReference>
<accession>A0ABY5I1Y5</accession>
<evidence type="ECO:0008006" key="4">
    <source>
        <dbReference type="Google" id="ProtNLM"/>
    </source>
</evidence>
<feature type="transmembrane region" description="Helical" evidence="1">
    <location>
        <begin position="113"/>
        <end position="130"/>
    </location>
</feature>
<feature type="transmembrane region" description="Helical" evidence="1">
    <location>
        <begin position="78"/>
        <end position="101"/>
    </location>
</feature>
<feature type="transmembrane region" description="Helical" evidence="1">
    <location>
        <begin position="182"/>
        <end position="215"/>
    </location>
</feature>
<evidence type="ECO:0000256" key="1">
    <source>
        <dbReference type="SAM" id="Phobius"/>
    </source>
</evidence>
<sequence>MITNWLKTIQMNKKIFIYLILLFCLLFIIRLINIDADLPSWGVINYQPVDEGIYGNMALNMVNFGNINPNNYYGFNAYLMQGHVITNIIGNIVTYVCLILFGDNYFGFRLSSYIFMLLSCVLMLFSWYKIKKSKNILIMMMVLLCSFQLYISSRVIEPSVVRLFFISIILFLISMKNLDKRILGFLIGLFITISCFMVYITNIFLYLTVFLFLIYQLKNKNYQDVKTLFIFGCIGIIIGLIISQIYYETVWNTDLITNTFEQISSFQYDQTYAVNHINIQVYITRLFKFLTSNLFLYTLPLLSFVLLNFKTIIKGTKNKDILIFCCLGIFSFLMQTLFSEDYVVRKSIIISPFYFTLIYYCLINRNRNLELSYIANLVSIILAIFIPFLDYI</sequence>
<feature type="transmembrane region" description="Helical" evidence="1">
    <location>
        <begin position="15"/>
        <end position="32"/>
    </location>
</feature>
<name>A0ABY5I1Y5_9FIRM</name>
<reference evidence="2" key="1">
    <citation type="submission" date="2022-07" db="EMBL/GenBank/DDBJ databases">
        <title>Faecal culturing of patients with breast cancer.</title>
        <authorList>
            <person name="Teng N.M.Y."/>
            <person name="Kiu R."/>
            <person name="Evans R."/>
            <person name="Baker D.J."/>
            <person name="Zenner C."/>
            <person name="Robinson S.D."/>
            <person name="Hall L.J."/>
        </authorList>
    </citation>
    <scope>NUCLEOTIDE SEQUENCE</scope>
    <source>
        <strain evidence="2">LH1062</strain>
    </source>
</reference>
<evidence type="ECO:0000313" key="2">
    <source>
        <dbReference type="EMBL" id="UTY38131.1"/>
    </source>
</evidence>